<keyword evidence="3" id="KW-0808">Transferase</keyword>
<dbReference type="EMBL" id="JAETWB010000011">
    <property type="protein sequence ID" value="MBL6080128.1"/>
    <property type="molecule type" value="Genomic_DNA"/>
</dbReference>
<evidence type="ECO:0008006" key="8">
    <source>
        <dbReference type="Google" id="ProtNLM"/>
    </source>
</evidence>
<comment type="caution">
    <text evidence="6">The sequence shown here is derived from an EMBL/GenBank/DDBJ whole genome shotgun (WGS) entry which is preliminary data.</text>
</comment>
<reference evidence="6 7" key="1">
    <citation type="submission" date="2021-01" db="EMBL/GenBank/DDBJ databases">
        <title>Belnapia mucosa sp. nov. and Belnapia arida sp. nov., isolated from the Tabernas Desert (Almeria, Spain).</title>
        <authorList>
            <person name="Molina-Menor E."/>
            <person name="Vidal-Verdu A."/>
            <person name="Calonge A."/>
            <person name="Satari L."/>
            <person name="Pereto J."/>
            <person name="Porcar M."/>
        </authorList>
    </citation>
    <scope>NUCLEOTIDE SEQUENCE [LARGE SCALE GENOMIC DNA]</scope>
    <source>
        <strain evidence="6 7">T18</strain>
    </source>
</reference>
<evidence type="ECO:0000256" key="3">
    <source>
        <dbReference type="ARBA" id="ARBA00022679"/>
    </source>
</evidence>
<dbReference type="Pfam" id="PF02485">
    <property type="entry name" value="Branch"/>
    <property type="match status" value="1"/>
</dbReference>
<keyword evidence="4" id="KW-0472">Membrane</keyword>
<protein>
    <recommendedName>
        <fullName evidence="8">Core-2/I-Branching enzyme</fullName>
    </recommendedName>
</protein>
<evidence type="ECO:0000256" key="5">
    <source>
        <dbReference type="ARBA" id="ARBA00023180"/>
    </source>
</evidence>
<sequence>MTLCCLILAHAKPAVTARLVRRMLGAGIACHVHVDAKADLAPFQQALPAEAHLLRERVEVWWAGFSMIEAVCRLAETALAQPAHTHFLHLSGDTYPIKPMPRLIEMMTADADWIDSGEVPPGDPILSRIERCYLPDCAIGNLSQRESYTDRHLDAATVGRLDDFARAFSMKQAGRFPWRYAKGANWWLLRRETLLRCLDVYRHRPEIVDWFRYSAHPDESFFNSAVLNLLGQPSPFGCPILALWDRQPRPYEFRTAEDLPLLRTAWQPLARKFAADSLPLLEAIDAELGAAPG</sequence>
<evidence type="ECO:0000256" key="1">
    <source>
        <dbReference type="ARBA" id="ARBA00004606"/>
    </source>
</evidence>
<evidence type="ECO:0000256" key="2">
    <source>
        <dbReference type="ARBA" id="ARBA00022676"/>
    </source>
</evidence>
<proteinExistence type="predicted"/>
<dbReference type="InterPro" id="IPR003406">
    <property type="entry name" value="Glyco_trans_14"/>
</dbReference>
<dbReference type="RefSeq" id="WP_202833370.1">
    <property type="nucleotide sequence ID" value="NZ_JAETWB010000011.1"/>
</dbReference>
<evidence type="ECO:0000256" key="4">
    <source>
        <dbReference type="ARBA" id="ARBA00023136"/>
    </source>
</evidence>
<accession>A0ABS1U652</accession>
<dbReference type="Proteomes" id="UP000660885">
    <property type="component" value="Unassembled WGS sequence"/>
</dbReference>
<evidence type="ECO:0000313" key="6">
    <source>
        <dbReference type="EMBL" id="MBL6080128.1"/>
    </source>
</evidence>
<keyword evidence="5" id="KW-0325">Glycoprotein</keyword>
<keyword evidence="7" id="KW-1185">Reference proteome</keyword>
<organism evidence="6 7">
    <name type="scientific">Belnapia arida</name>
    <dbReference type="NCBI Taxonomy" id="2804533"/>
    <lineage>
        <taxon>Bacteria</taxon>
        <taxon>Pseudomonadati</taxon>
        <taxon>Pseudomonadota</taxon>
        <taxon>Alphaproteobacteria</taxon>
        <taxon>Acetobacterales</taxon>
        <taxon>Roseomonadaceae</taxon>
        <taxon>Belnapia</taxon>
    </lineage>
</organism>
<keyword evidence="2" id="KW-0328">Glycosyltransferase</keyword>
<gene>
    <name evidence="6" type="ORF">JMJ56_19100</name>
</gene>
<name>A0ABS1U652_9PROT</name>
<evidence type="ECO:0000313" key="7">
    <source>
        <dbReference type="Proteomes" id="UP000660885"/>
    </source>
</evidence>
<comment type="subcellular location">
    <subcellularLocation>
        <location evidence="1">Membrane</location>
        <topology evidence="1">Single-pass type II membrane protein</topology>
    </subcellularLocation>
</comment>